<evidence type="ECO:0000313" key="3">
    <source>
        <dbReference type="Proteomes" id="UP000198287"/>
    </source>
</evidence>
<dbReference type="Pfam" id="PF00651">
    <property type="entry name" value="BTB"/>
    <property type="match status" value="1"/>
</dbReference>
<evidence type="ECO:0000313" key="2">
    <source>
        <dbReference type="EMBL" id="OXA40193.1"/>
    </source>
</evidence>
<dbReference type="EMBL" id="LNIX01000034">
    <property type="protein sequence ID" value="OXA40193.1"/>
    <property type="molecule type" value="Genomic_DNA"/>
</dbReference>
<evidence type="ECO:0000259" key="1">
    <source>
        <dbReference type="PROSITE" id="PS50097"/>
    </source>
</evidence>
<dbReference type="InterPro" id="IPR000210">
    <property type="entry name" value="BTB/POZ_dom"/>
</dbReference>
<dbReference type="OrthoDB" id="10249567at2759"/>
<dbReference type="PROSITE" id="PS50097">
    <property type="entry name" value="BTB"/>
    <property type="match status" value="1"/>
</dbReference>
<proteinExistence type="predicted"/>
<feature type="domain" description="BTB" evidence="1">
    <location>
        <begin position="195"/>
        <end position="263"/>
    </location>
</feature>
<dbReference type="Gene3D" id="3.30.710.10">
    <property type="entry name" value="Potassium Channel Kv1.1, Chain A"/>
    <property type="match status" value="1"/>
</dbReference>
<organism evidence="2 3">
    <name type="scientific">Folsomia candida</name>
    <name type="common">Springtail</name>
    <dbReference type="NCBI Taxonomy" id="158441"/>
    <lineage>
        <taxon>Eukaryota</taxon>
        <taxon>Metazoa</taxon>
        <taxon>Ecdysozoa</taxon>
        <taxon>Arthropoda</taxon>
        <taxon>Hexapoda</taxon>
        <taxon>Collembola</taxon>
        <taxon>Entomobryomorpha</taxon>
        <taxon>Isotomoidea</taxon>
        <taxon>Isotomidae</taxon>
        <taxon>Proisotominae</taxon>
        <taxon>Folsomia</taxon>
    </lineage>
</organism>
<dbReference type="CDD" id="cd18186">
    <property type="entry name" value="BTB_POZ_ZBTB_KLHL-like"/>
    <property type="match status" value="1"/>
</dbReference>
<sequence length="355" mass="41076">MDKMETSELQIKDELYEEFSWNFKIPKRSRIQDNISRVTNSGFIFPNLKFSRGFLSTMDHTLSVGIYPDQINASLYLPFQPNKFLELRTCRLELFSSTSPTPLRPVYSTRLSYTVDPVPIGDKLFHRYAAVWNSESPWDDAVDALRLKHGIVYHERGEVTPYANADLPMKLQLRVDGDDANFGGFDNMFLSRKESDVMFICDENVELPAHRFLLCSKSTVFKRMFAHDMKEAKGGKIIVDDISAPVLKEFLRFLYCREVNSTEDDHLLMEELFKVAEKYDVPKLKYICEKSLVENVGVENATEMYCLGDIYNGDVLKEQALRVMIRNKDRIFPDAATMKEFLDLYPGVVFKLLQN</sequence>
<protein>
    <submittedName>
        <fullName evidence="2">Speckle-type POZ protein B</fullName>
    </submittedName>
</protein>
<name>A0A226D4T1_FOLCA</name>
<dbReference type="CDD" id="cd14733">
    <property type="entry name" value="BACK"/>
    <property type="match status" value="1"/>
</dbReference>
<accession>A0A226D4T1</accession>
<dbReference type="AlphaFoldDB" id="A0A226D4T1"/>
<dbReference type="SMART" id="SM00225">
    <property type="entry name" value="BTB"/>
    <property type="match status" value="1"/>
</dbReference>
<dbReference type="STRING" id="158441.A0A226D4T1"/>
<reference evidence="2 3" key="1">
    <citation type="submission" date="2015-12" db="EMBL/GenBank/DDBJ databases">
        <title>The genome of Folsomia candida.</title>
        <authorList>
            <person name="Faddeeva A."/>
            <person name="Derks M.F."/>
            <person name="Anvar Y."/>
            <person name="Smit S."/>
            <person name="Van Straalen N."/>
            <person name="Roelofs D."/>
        </authorList>
    </citation>
    <scope>NUCLEOTIDE SEQUENCE [LARGE SCALE GENOMIC DNA]</scope>
    <source>
        <strain evidence="2 3">VU population</strain>
        <tissue evidence="2">Whole body</tissue>
    </source>
</reference>
<comment type="caution">
    <text evidence="2">The sequence shown here is derived from an EMBL/GenBank/DDBJ whole genome shotgun (WGS) entry which is preliminary data.</text>
</comment>
<dbReference type="PANTHER" id="PTHR24413">
    <property type="entry name" value="SPECKLE-TYPE POZ PROTEIN"/>
    <property type="match status" value="1"/>
</dbReference>
<dbReference type="Proteomes" id="UP000198287">
    <property type="component" value="Unassembled WGS sequence"/>
</dbReference>
<dbReference type="SUPFAM" id="SSF54695">
    <property type="entry name" value="POZ domain"/>
    <property type="match status" value="1"/>
</dbReference>
<gene>
    <name evidence="2" type="ORF">Fcan01_25058</name>
</gene>
<keyword evidence="3" id="KW-1185">Reference proteome</keyword>
<dbReference type="InterPro" id="IPR011333">
    <property type="entry name" value="SKP1/BTB/POZ_sf"/>
</dbReference>